<dbReference type="SUPFAM" id="SSF53335">
    <property type="entry name" value="S-adenosyl-L-methionine-dependent methyltransferases"/>
    <property type="match status" value="1"/>
</dbReference>
<dbReference type="PANTHER" id="PTHR43591:SF110">
    <property type="entry name" value="RHODANESE DOMAIN-CONTAINING PROTEIN"/>
    <property type="match status" value="1"/>
</dbReference>
<dbReference type="RefSeq" id="WP_025609030.1">
    <property type="nucleotide sequence ID" value="NZ_CP021235.1"/>
</dbReference>
<dbReference type="KEGG" id="pact:CA264_19210"/>
<protein>
    <submittedName>
        <fullName evidence="2">SAM-dependent methyltransferase</fullName>
    </submittedName>
</protein>
<keyword evidence="3" id="KW-1185">Reference proteome</keyword>
<dbReference type="PANTHER" id="PTHR43591">
    <property type="entry name" value="METHYLTRANSFERASE"/>
    <property type="match status" value="1"/>
</dbReference>
<dbReference type="Pfam" id="PF08241">
    <property type="entry name" value="Methyltransf_11"/>
    <property type="match status" value="1"/>
</dbReference>
<evidence type="ECO:0000313" key="3">
    <source>
        <dbReference type="Proteomes" id="UP000266292"/>
    </source>
</evidence>
<feature type="domain" description="Methyltransferase type 11" evidence="1">
    <location>
        <begin position="33"/>
        <end position="120"/>
    </location>
</feature>
<sequence>MRRSYKGIPINTSKNTHETVFNLLPADKGARILDVPSGAGAFTQRLKDNGYSNIVSVDVVNGLQIAHDQFIQGDMTKPLPFEDNSVDVVVCIDGIEHINKQFDFAREVNRILKPGGYFIVSTPNISSLHSRFRWFLTGHHNKCKSPLDEQRPDPSHHIAMISYPEMRYLLHSSNFRIDVVTTNQTKPASWLYLPLVPLAYLTTKMVYSKEEKDQDQRTRNRQIISQTHSKPVLFGETMIVRAQKVG</sequence>
<accession>A0A1X9YWY3</accession>
<name>A0A1X9YWY3_9BACT</name>
<organism evidence="2 3">
    <name type="scientific">Pontibacter actiniarum</name>
    <dbReference type="NCBI Taxonomy" id="323450"/>
    <lineage>
        <taxon>Bacteria</taxon>
        <taxon>Pseudomonadati</taxon>
        <taxon>Bacteroidota</taxon>
        <taxon>Cytophagia</taxon>
        <taxon>Cytophagales</taxon>
        <taxon>Hymenobacteraceae</taxon>
        <taxon>Pontibacter</taxon>
    </lineage>
</organism>
<dbReference type="InterPro" id="IPR013216">
    <property type="entry name" value="Methyltransf_11"/>
</dbReference>
<evidence type="ECO:0000259" key="1">
    <source>
        <dbReference type="Pfam" id="PF08241"/>
    </source>
</evidence>
<dbReference type="InterPro" id="IPR029063">
    <property type="entry name" value="SAM-dependent_MTases_sf"/>
</dbReference>
<keyword evidence="2" id="KW-0808">Transferase</keyword>
<dbReference type="Proteomes" id="UP000266292">
    <property type="component" value="Chromosome"/>
</dbReference>
<keyword evidence="2" id="KW-0489">Methyltransferase</keyword>
<gene>
    <name evidence="2" type="ORF">CA264_19210</name>
</gene>
<dbReference type="GO" id="GO:0008757">
    <property type="term" value="F:S-adenosylmethionine-dependent methyltransferase activity"/>
    <property type="evidence" value="ECO:0007669"/>
    <property type="project" value="InterPro"/>
</dbReference>
<evidence type="ECO:0000313" key="2">
    <source>
        <dbReference type="EMBL" id="ARS37378.1"/>
    </source>
</evidence>
<proteinExistence type="predicted"/>
<dbReference type="CDD" id="cd02440">
    <property type="entry name" value="AdoMet_MTases"/>
    <property type="match status" value="1"/>
</dbReference>
<dbReference type="OrthoDB" id="9804312at2"/>
<reference evidence="3" key="1">
    <citation type="submission" date="2017-05" db="EMBL/GenBank/DDBJ databases">
        <authorList>
            <person name="Ray J."/>
            <person name="Price M."/>
            <person name="Deutschbauer A."/>
        </authorList>
    </citation>
    <scope>NUCLEOTIDE SEQUENCE [LARGE SCALE GENOMIC DNA]</scope>
    <source>
        <strain evidence="3">DSM 19842</strain>
    </source>
</reference>
<dbReference type="AlphaFoldDB" id="A0A1X9YWY3"/>
<dbReference type="STRING" id="709015.GCA_000472485_03882"/>
<dbReference type="Gene3D" id="3.40.50.150">
    <property type="entry name" value="Vaccinia Virus protein VP39"/>
    <property type="match status" value="1"/>
</dbReference>
<dbReference type="GO" id="GO:0032259">
    <property type="term" value="P:methylation"/>
    <property type="evidence" value="ECO:0007669"/>
    <property type="project" value="UniProtKB-KW"/>
</dbReference>
<dbReference type="EMBL" id="CP021235">
    <property type="protein sequence ID" value="ARS37378.1"/>
    <property type="molecule type" value="Genomic_DNA"/>
</dbReference>